<dbReference type="OrthoDB" id="41532at2759"/>
<keyword evidence="3" id="KW-1185">Reference proteome</keyword>
<dbReference type="EMBL" id="CAJFCV020000003">
    <property type="protein sequence ID" value="CAG9105524.1"/>
    <property type="molecule type" value="Genomic_DNA"/>
</dbReference>
<dbReference type="WBParaSite" id="BXY_0448000.1">
    <property type="protein sequence ID" value="BXY_0448000.1"/>
    <property type="gene ID" value="BXY_0448000"/>
</dbReference>
<gene>
    <name evidence="1" type="ORF">BXYJ_LOCUS5911</name>
</gene>
<evidence type="ECO:0000313" key="1">
    <source>
        <dbReference type="EMBL" id="CAD5219903.1"/>
    </source>
</evidence>
<dbReference type="AlphaFoldDB" id="A0A1I7RUS0"/>
<dbReference type="Proteomes" id="UP000659654">
    <property type="component" value="Unassembled WGS sequence"/>
</dbReference>
<organism evidence="2 4">
    <name type="scientific">Bursaphelenchus xylophilus</name>
    <name type="common">Pinewood nematode worm</name>
    <name type="synonym">Aphelenchoides xylophilus</name>
    <dbReference type="NCBI Taxonomy" id="6326"/>
    <lineage>
        <taxon>Eukaryota</taxon>
        <taxon>Metazoa</taxon>
        <taxon>Ecdysozoa</taxon>
        <taxon>Nematoda</taxon>
        <taxon>Chromadorea</taxon>
        <taxon>Rhabditida</taxon>
        <taxon>Tylenchina</taxon>
        <taxon>Tylenchomorpha</taxon>
        <taxon>Aphelenchoidea</taxon>
        <taxon>Aphelenchoididae</taxon>
        <taxon>Bursaphelenchus</taxon>
    </lineage>
</organism>
<dbReference type="Proteomes" id="UP000095284">
    <property type="component" value="Unplaced"/>
</dbReference>
<accession>A0A1I7RUS0</accession>
<proteinExistence type="predicted"/>
<dbReference type="Proteomes" id="UP000582659">
    <property type="component" value="Unassembled WGS sequence"/>
</dbReference>
<evidence type="ECO:0000313" key="3">
    <source>
        <dbReference type="Proteomes" id="UP000659654"/>
    </source>
</evidence>
<dbReference type="Gene3D" id="3.40.630.30">
    <property type="match status" value="1"/>
</dbReference>
<evidence type="ECO:0000313" key="2">
    <source>
        <dbReference type="Proteomes" id="UP000095284"/>
    </source>
</evidence>
<reference evidence="4" key="1">
    <citation type="submission" date="2016-11" db="UniProtKB">
        <authorList>
            <consortium name="WormBaseParasite"/>
        </authorList>
    </citation>
    <scope>IDENTIFICATION</scope>
</reference>
<reference evidence="1" key="2">
    <citation type="submission" date="2020-09" db="EMBL/GenBank/DDBJ databases">
        <authorList>
            <person name="Kikuchi T."/>
        </authorList>
    </citation>
    <scope>NUCLEOTIDE SEQUENCE</scope>
    <source>
        <strain evidence="1">Ka4C1</strain>
    </source>
</reference>
<evidence type="ECO:0000313" key="4">
    <source>
        <dbReference type="WBParaSite" id="BXY_0448000.1"/>
    </source>
</evidence>
<sequence>MLRSTSLIPTSFSNGIPRHFGGTIKRFASYRQVVVPNFPLHKKPGKTVSLQVAQPSDLGTFEKYCKTLYHPEPLTIALGCPPEDILKYFTLPLIEKCLRFPYSIMIMDGDQMVGFALSKVEVFDESRTFAPVEVDDFGPMFDNYAKQHGITEKKMKYFLGLAYYGAEVVPNFLPKMERYILGFGALASVAKPYTGNGISSVLLIETARQMAADRICNYIYGNATATETARVGGKKGACEVWRLNYDDIKVDGEFPLRKREGKAGLGAITGNFGLVQDIAKYDYMKRK</sequence>
<protein>
    <submittedName>
        <fullName evidence="1">(pine wood nematode) hypothetical protein</fullName>
    </submittedName>
</protein>
<name>A0A1I7RUS0_BURXY</name>
<dbReference type="EMBL" id="CAJFDI010000003">
    <property type="protein sequence ID" value="CAD5219903.1"/>
    <property type="molecule type" value="Genomic_DNA"/>
</dbReference>